<accession>A0ABD2CDY8</accession>
<dbReference type="EMBL" id="JAYRBN010000056">
    <property type="protein sequence ID" value="KAL2743287.1"/>
    <property type="molecule type" value="Genomic_DNA"/>
</dbReference>
<feature type="compositionally biased region" description="Basic and acidic residues" evidence="1">
    <location>
        <begin position="126"/>
        <end position="140"/>
    </location>
</feature>
<gene>
    <name evidence="2" type="ORF">V1477_008776</name>
</gene>
<dbReference type="AlphaFoldDB" id="A0ABD2CDY8"/>
<evidence type="ECO:0000313" key="2">
    <source>
        <dbReference type="EMBL" id="KAL2743287.1"/>
    </source>
</evidence>
<evidence type="ECO:0000256" key="1">
    <source>
        <dbReference type="SAM" id="MobiDB-lite"/>
    </source>
</evidence>
<dbReference type="Proteomes" id="UP001607303">
    <property type="component" value="Unassembled WGS sequence"/>
</dbReference>
<reference evidence="2 3" key="1">
    <citation type="journal article" date="2024" name="Ann. Entomol. Soc. Am.">
        <title>Genomic analyses of the southern and eastern yellowjacket wasps (Hymenoptera: Vespidae) reveal evolutionary signatures of social life.</title>
        <authorList>
            <person name="Catto M.A."/>
            <person name="Caine P.B."/>
            <person name="Orr S.E."/>
            <person name="Hunt B.G."/>
            <person name="Goodisman M.A.D."/>
        </authorList>
    </citation>
    <scope>NUCLEOTIDE SEQUENCE [LARGE SCALE GENOMIC DNA]</scope>
    <source>
        <strain evidence="2">232</strain>
        <tissue evidence="2">Head and thorax</tissue>
    </source>
</reference>
<protein>
    <submittedName>
        <fullName evidence="2">Uncharacterized protein</fullName>
    </submittedName>
</protein>
<sequence length="167" mass="19038">MTVEVYVVDDGGSDHGRGRHSRRVFAASHRYNPFTVGEESPSYSTLYVGSLYARTSDTKERSNGSKRRRAPSFYISSTGHYTAYDSLSKLYAPKSRLVFESARETGKSVMLVKTLATPFPSRRWKKEVEKGGKQKEVAVKEDEDEDEDEEEVEEEVEGEENEEEEQH</sequence>
<organism evidence="2 3">
    <name type="scientific">Vespula maculifrons</name>
    <name type="common">Eastern yellow jacket</name>
    <name type="synonym">Wasp</name>
    <dbReference type="NCBI Taxonomy" id="7453"/>
    <lineage>
        <taxon>Eukaryota</taxon>
        <taxon>Metazoa</taxon>
        <taxon>Ecdysozoa</taxon>
        <taxon>Arthropoda</taxon>
        <taxon>Hexapoda</taxon>
        <taxon>Insecta</taxon>
        <taxon>Pterygota</taxon>
        <taxon>Neoptera</taxon>
        <taxon>Endopterygota</taxon>
        <taxon>Hymenoptera</taxon>
        <taxon>Apocrita</taxon>
        <taxon>Aculeata</taxon>
        <taxon>Vespoidea</taxon>
        <taxon>Vespidae</taxon>
        <taxon>Vespinae</taxon>
        <taxon>Vespula</taxon>
    </lineage>
</organism>
<proteinExistence type="predicted"/>
<feature type="non-terminal residue" evidence="2">
    <location>
        <position position="167"/>
    </location>
</feature>
<keyword evidence="3" id="KW-1185">Reference proteome</keyword>
<evidence type="ECO:0000313" key="3">
    <source>
        <dbReference type="Proteomes" id="UP001607303"/>
    </source>
</evidence>
<name>A0ABD2CDY8_VESMC</name>
<feature type="region of interest" description="Disordered" evidence="1">
    <location>
        <begin position="125"/>
        <end position="167"/>
    </location>
</feature>
<feature type="compositionally biased region" description="Acidic residues" evidence="1">
    <location>
        <begin position="141"/>
        <end position="167"/>
    </location>
</feature>
<comment type="caution">
    <text evidence="2">The sequence shown here is derived from an EMBL/GenBank/DDBJ whole genome shotgun (WGS) entry which is preliminary data.</text>
</comment>